<dbReference type="KEGG" id="psyo:PB01_08080"/>
<dbReference type="Proteomes" id="UP000325517">
    <property type="component" value="Chromosome"/>
</dbReference>
<evidence type="ECO:0000313" key="2">
    <source>
        <dbReference type="Proteomes" id="UP000325517"/>
    </source>
</evidence>
<dbReference type="RefSeq" id="WP_151699729.1">
    <property type="nucleotide sequence ID" value="NZ_CP031223.1"/>
</dbReference>
<proteinExistence type="predicted"/>
<gene>
    <name evidence="1" type="ORF">PB01_08080</name>
</gene>
<dbReference type="AlphaFoldDB" id="A0A5J6SMX0"/>
<name>A0A5J6SMX0_9BACI</name>
<dbReference type="EMBL" id="CP031223">
    <property type="protein sequence ID" value="QFF98793.1"/>
    <property type="molecule type" value="Genomic_DNA"/>
</dbReference>
<dbReference type="Pfam" id="PF05595">
    <property type="entry name" value="DUF771"/>
    <property type="match status" value="1"/>
</dbReference>
<accession>A0A5J6SMX0</accession>
<reference evidence="1 2" key="1">
    <citation type="submission" date="2018-07" db="EMBL/GenBank/DDBJ databases">
        <title>Complete genome sequence of Psychrobacillus sp. PB01, isolated from iceberg, and comparative genome analysis of Psychrobacillus strains.</title>
        <authorList>
            <person name="Lee P.C."/>
        </authorList>
    </citation>
    <scope>NUCLEOTIDE SEQUENCE [LARGE SCALE GENOMIC DNA]</scope>
    <source>
        <strain evidence="1 2">PB01</strain>
    </source>
</reference>
<organism evidence="1 2">
    <name type="scientific">Psychrobacillus glaciei</name>
    <dbReference type="NCBI Taxonomy" id="2283160"/>
    <lineage>
        <taxon>Bacteria</taxon>
        <taxon>Bacillati</taxon>
        <taxon>Bacillota</taxon>
        <taxon>Bacilli</taxon>
        <taxon>Bacillales</taxon>
        <taxon>Bacillaceae</taxon>
        <taxon>Psychrobacillus</taxon>
    </lineage>
</organism>
<protein>
    <submittedName>
        <fullName evidence="1">DUF771 domain-containing protein</fullName>
    </submittedName>
</protein>
<evidence type="ECO:0000313" key="1">
    <source>
        <dbReference type="EMBL" id="QFF98793.1"/>
    </source>
</evidence>
<sequence>MSNQRLKVELEITIPSDLVVISKVELDELKQQSLKGVYWNMKDVEQRTGRKIDWLKANLLYLPHFRKTLDVENGGFVYYPSAKGQAWSFQANKMADFLDKNFHQIFRK</sequence>
<dbReference type="InterPro" id="IPR008489">
    <property type="entry name" value="DUF771"/>
</dbReference>
<keyword evidence="2" id="KW-1185">Reference proteome</keyword>
<dbReference type="OrthoDB" id="2187161at2"/>